<dbReference type="InterPro" id="IPR051678">
    <property type="entry name" value="AGP_Transferase"/>
</dbReference>
<protein>
    <recommendedName>
        <fullName evidence="1">Aminoglycoside phosphotransferase domain-containing protein</fullName>
    </recommendedName>
</protein>
<reference evidence="2" key="1">
    <citation type="journal article" date="2020" name="Stud. Mycol.">
        <title>101 Dothideomycetes genomes: a test case for predicting lifestyles and emergence of pathogens.</title>
        <authorList>
            <person name="Haridas S."/>
            <person name="Albert R."/>
            <person name="Binder M."/>
            <person name="Bloem J."/>
            <person name="Labutti K."/>
            <person name="Salamov A."/>
            <person name="Andreopoulos B."/>
            <person name="Baker S."/>
            <person name="Barry K."/>
            <person name="Bills G."/>
            <person name="Bluhm B."/>
            <person name="Cannon C."/>
            <person name="Castanera R."/>
            <person name="Culley D."/>
            <person name="Daum C."/>
            <person name="Ezra D."/>
            <person name="Gonzalez J."/>
            <person name="Henrissat B."/>
            <person name="Kuo A."/>
            <person name="Liang C."/>
            <person name="Lipzen A."/>
            <person name="Lutzoni F."/>
            <person name="Magnuson J."/>
            <person name="Mondo S."/>
            <person name="Nolan M."/>
            <person name="Ohm R."/>
            <person name="Pangilinan J."/>
            <person name="Park H.-J."/>
            <person name="Ramirez L."/>
            <person name="Alfaro M."/>
            <person name="Sun H."/>
            <person name="Tritt A."/>
            <person name="Yoshinaga Y."/>
            <person name="Zwiers L.-H."/>
            <person name="Turgeon B."/>
            <person name="Goodwin S."/>
            <person name="Spatafora J."/>
            <person name="Crous P."/>
            <person name="Grigoriev I."/>
        </authorList>
    </citation>
    <scope>NUCLEOTIDE SEQUENCE</scope>
    <source>
        <strain evidence="2">CBS 121739</strain>
    </source>
</reference>
<dbReference type="InterPro" id="IPR002575">
    <property type="entry name" value="Aminoglycoside_PTrfase"/>
</dbReference>
<dbReference type="InterPro" id="IPR011009">
    <property type="entry name" value="Kinase-like_dom_sf"/>
</dbReference>
<dbReference type="Gene3D" id="3.90.1200.10">
    <property type="match status" value="1"/>
</dbReference>
<name>A0A6A6WAQ5_9PEZI</name>
<evidence type="ECO:0000313" key="2">
    <source>
        <dbReference type="EMBL" id="KAF2758201.1"/>
    </source>
</evidence>
<accession>A0A6A6WAQ5</accession>
<gene>
    <name evidence="2" type="ORF">EJ05DRAFT_439483</name>
</gene>
<sequence length="323" mass="36595">MNSTPPASSRSPDFQSTQELLRTILQSSRICLQQVERLKGVLNRVYLVRLADGRAYVMKCPPYRSTPLLRQERHGMQDESRILKLMATAPDVPIPRIVHCREHGGSFGPYLLRTFIPGTRLTEMAPYLTASERETIDRTLGRHMERITSSTAGTFGTSAPVFAGEGHSNWQKAFHHLLESTLRDAEDMLVSVPYESIRSHFEKHGHLLRLITTSQLVPMQAGLPENVIIDQHTKQVSGIIGFSDTIWGDPMISPVLAQASPAFWKGYGKYPSPSEGERTRQLMYTMYRALVQIVTNYYRPSEDDLELEARRLLTWSLNQLDAI</sequence>
<dbReference type="AlphaFoldDB" id="A0A6A6WAQ5"/>
<dbReference type="OrthoDB" id="5210591at2759"/>
<evidence type="ECO:0000313" key="3">
    <source>
        <dbReference type="Proteomes" id="UP000799437"/>
    </source>
</evidence>
<dbReference type="GeneID" id="54482932"/>
<dbReference type="SUPFAM" id="SSF56112">
    <property type="entry name" value="Protein kinase-like (PK-like)"/>
    <property type="match status" value="1"/>
</dbReference>
<dbReference type="Gene3D" id="3.30.200.150">
    <property type="match status" value="1"/>
</dbReference>
<feature type="domain" description="Aminoglycoside phosphotransferase" evidence="1">
    <location>
        <begin position="39"/>
        <end position="149"/>
    </location>
</feature>
<dbReference type="EMBL" id="ML996572">
    <property type="protein sequence ID" value="KAF2758201.1"/>
    <property type="molecule type" value="Genomic_DNA"/>
</dbReference>
<dbReference type="RefSeq" id="XP_033600652.1">
    <property type="nucleotide sequence ID" value="XM_033741878.1"/>
</dbReference>
<proteinExistence type="predicted"/>
<evidence type="ECO:0000259" key="1">
    <source>
        <dbReference type="Pfam" id="PF01636"/>
    </source>
</evidence>
<keyword evidence="3" id="KW-1185">Reference proteome</keyword>
<dbReference type="Pfam" id="PF01636">
    <property type="entry name" value="APH"/>
    <property type="match status" value="1"/>
</dbReference>
<dbReference type="Proteomes" id="UP000799437">
    <property type="component" value="Unassembled WGS sequence"/>
</dbReference>
<organism evidence="2 3">
    <name type="scientific">Pseudovirgaria hyperparasitica</name>
    <dbReference type="NCBI Taxonomy" id="470096"/>
    <lineage>
        <taxon>Eukaryota</taxon>
        <taxon>Fungi</taxon>
        <taxon>Dikarya</taxon>
        <taxon>Ascomycota</taxon>
        <taxon>Pezizomycotina</taxon>
        <taxon>Dothideomycetes</taxon>
        <taxon>Dothideomycetes incertae sedis</taxon>
        <taxon>Acrospermales</taxon>
        <taxon>Acrospermaceae</taxon>
        <taxon>Pseudovirgaria</taxon>
    </lineage>
</organism>
<dbReference type="PANTHER" id="PTHR21310">
    <property type="entry name" value="AMINOGLYCOSIDE PHOSPHOTRANSFERASE-RELATED-RELATED"/>
    <property type="match status" value="1"/>
</dbReference>
<dbReference type="PANTHER" id="PTHR21310:SF59">
    <property type="entry name" value="AMINOGLYCOSIDE PHOSPHOTRANSFERASE DOMAIN-CONTAINING PROTEIN"/>
    <property type="match status" value="1"/>
</dbReference>